<gene>
    <name evidence="1" type="ORF">LCGC14_2995040</name>
</gene>
<sequence>MEIRLEGVKINNIIIGVGTGRDGTTSLQTLISNIFFSSEHGGTSYHQLDHAYFYNQYCLYRENGNETHLNSIKEKISKWQNGDAIIGNGYAHILKEIIEIHPNAKIIHIKRKKDQFIDSFIKNIETFPWSHGNYGKTD</sequence>
<dbReference type="EMBL" id="LAZR01061552">
    <property type="protein sequence ID" value="KKK63362.1"/>
    <property type="molecule type" value="Genomic_DNA"/>
</dbReference>
<dbReference type="InterPro" id="IPR040632">
    <property type="entry name" value="Sulfotransfer_4"/>
</dbReference>
<comment type="caution">
    <text evidence="1">The sequence shown here is derived from an EMBL/GenBank/DDBJ whole genome shotgun (WGS) entry which is preliminary data.</text>
</comment>
<dbReference type="Pfam" id="PF17784">
    <property type="entry name" value="Sulfotransfer_4"/>
    <property type="match status" value="1"/>
</dbReference>
<proteinExistence type="predicted"/>
<feature type="non-terminal residue" evidence="1">
    <location>
        <position position="138"/>
    </location>
</feature>
<dbReference type="Gene3D" id="3.40.50.300">
    <property type="entry name" value="P-loop containing nucleotide triphosphate hydrolases"/>
    <property type="match status" value="1"/>
</dbReference>
<name>A0A0F8X2R6_9ZZZZ</name>
<reference evidence="1" key="1">
    <citation type="journal article" date="2015" name="Nature">
        <title>Complex archaea that bridge the gap between prokaryotes and eukaryotes.</title>
        <authorList>
            <person name="Spang A."/>
            <person name="Saw J.H."/>
            <person name="Jorgensen S.L."/>
            <person name="Zaremba-Niedzwiedzka K."/>
            <person name="Martijn J."/>
            <person name="Lind A.E."/>
            <person name="van Eijk R."/>
            <person name="Schleper C."/>
            <person name="Guy L."/>
            <person name="Ettema T.J."/>
        </authorList>
    </citation>
    <scope>NUCLEOTIDE SEQUENCE</scope>
</reference>
<dbReference type="AlphaFoldDB" id="A0A0F8X2R6"/>
<dbReference type="SUPFAM" id="SSF52540">
    <property type="entry name" value="P-loop containing nucleoside triphosphate hydrolases"/>
    <property type="match status" value="1"/>
</dbReference>
<organism evidence="1">
    <name type="scientific">marine sediment metagenome</name>
    <dbReference type="NCBI Taxonomy" id="412755"/>
    <lineage>
        <taxon>unclassified sequences</taxon>
        <taxon>metagenomes</taxon>
        <taxon>ecological metagenomes</taxon>
    </lineage>
</organism>
<evidence type="ECO:0000313" key="1">
    <source>
        <dbReference type="EMBL" id="KKK63362.1"/>
    </source>
</evidence>
<accession>A0A0F8X2R6</accession>
<evidence type="ECO:0008006" key="2">
    <source>
        <dbReference type="Google" id="ProtNLM"/>
    </source>
</evidence>
<dbReference type="InterPro" id="IPR027417">
    <property type="entry name" value="P-loop_NTPase"/>
</dbReference>
<protein>
    <recommendedName>
        <fullName evidence="2">Sulfotransferase domain-containing protein</fullName>
    </recommendedName>
</protein>